<comment type="caution">
    <text evidence="7">The sequence shown here is derived from an EMBL/GenBank/DDBJ whole genome shotgun (WGS) entry which is preliminary data.</text>
</comment>
<dbReference type="PANTHER" id="PTHR10286">
    <property type="entry name" value="INORGANIC PYROPHOSPHATASE"/>
    <property type="match status" value="1"/>
</dbReference>
<sequence>MEVEMYVEIPKGSSNKYEYNPITKKLALDRVLSVAMYYPEKYGLIFGTLAPDGDELDVICLTERTGGAGEYIKVRIIGVLRMIDNGEQDDKLLAVDINEPELKHIRRLEDIPELRKKKIKHFFSHYKDLENKKVQVGEFEDQEQAEKLLKHVRFVYIVLKEKNKSTNMSENNKIKKFKYPIGKCEALQCYLKKADKEDKELVGYSFHNIQMVDTEKNTVRPTGEREKIPTCLKCYLSEKPMMENRMAEEKIRNPGIIPYK</sequence>
<evidence type="ECO:0000313" key="8">
    <source>
        <dbReference type="Proteomes" id="UP000789396"/>
    </source>
</evidence>
<dbReference type="Pfam" id="PF00719">
    <property type="entry name" value="Pyrophosphatase"/>
    <property type="match status" value="1"/>
</dbReference>
<evidence type="ECO:0000256" key="6">
    <source>
        <dbReference type="ARBA" id="ARBA00022842"/>
    </source>
</evidence>
<dbReference type="GO" id="GO:0006796">
    <property type="term" value="P:phosphate-containing compound metabolic process"/>
    <property type="evidence" value="ECO:0007669"/>
    <property type="project" value="InterPro"/>
</dbReference>
<evidence type="ECO:0000256" key="3">
    <source>
        <dbReference type="ARBA" id="ARBA00012146"/>
    </source>
</evidence>
<evidence type="ECO:0000256" key="2">
    <source>
        <dbReference type="ARBA" id="ARBA00006220"/>
    </source>
</evidence>
<dbReference type="AlphaFoldDB" id="A0A9N8VB45"/>
<name>A0A9N8VB45_9GLOM</name>
<keyword evidence="8" id="KW-1185">Reference proteome</keyword>
<evidence type="ECO:0000256" key="5">
    <source>
        <dbReference type="ARBA" id="ARBA00022801"/>
    </source>
</evidence>
<dbReference type="InterPro" id="IPR008162">
    <property type="entry name" value="Pyrophosphatase"/>
</dbReference>
<keyword evidence="4" id="KW-0479">Metal-binding</keyword>
<evidence type="ECO:0000256" key="1">
    <source>
        <dbReference type="ARBA" id="ARBA00001946"/>
    </source>
</evidence>
<comment type="similarity">
    <text evidence="2">Belongs to the PPase family.</text>
</comment>
<keyword evidence="5" id="KW-0378">Hydrolase</keyword>
<dbReference type="Proteomes" id="UP000789396">
    <property type="component" value="Unassembled WGS sequence"/>
</dbReference>
<dbReference type="PROSITE" id="PS00387">
    <property type="entry name" value="PPASE"/>
    <property type="match status" value="1"/>
</dbReference>
<dbReference type="EMBL" id="CAJVPZ010000020">
    <property type="protein sequence ID" value="CAG8449419.1"/>
    <property type="molecule type" value="Genomic_DNA"/>
</dbReference>
<reference evidence="7" key="1">
    <citation type="submission" date="2021-06" db="EMBL/GenBank/DDBJ databases">
        <authorList>
            <person name="Kallberg Y."/>
            <person name="Tangrot J."/>
            <person name="Rosling A."/>
        </authorList>
    </citation>
    <scope>NUCLEOTIDE SEQUENCE</scope>
    <source>
        <strain evidence="7">IN212</strain>
    </source>
</reference>
<accession>A0A9N8VB45</accession>
<dbReference type="GO" id="GO:0000287">
    <property type="term" value="F:magnesium ion binding"/>
    <property type="evidence" value="ECO:0007669"/>
    <property type="project" value="InterPro"/>
</dbReference>
<dbReference type="HAMAP" id="MF_00209">
    <property type="entry name" value="Inorganic_PPase"/>
    <property type="match status" value="1"/>
</dbReference>
<dbReference type="InterPro" id="IPR036649">
    <property type="entry name" value="Pyrophosphatase_sf"/>
</dbReference>
<dbReference type="CDD" id="cd00412">
    <property type="entry name" value="pyrophosphatase"/>
    <property type="match status" value="1"/>
</dbReference>
<proteinExistence type="inferred from homology"/>
<dbReference type="OrthoDB" id="1608002at2759"/>
<protein>
    <recommendedName>
        <fullName evidence="3">inorganic diphosphatase</fullName>
        <ecNumber evidence="3">3.6.1.1</ecNumber>
    </recommendedName>
</protein>
<gene>
    <name evidence="7" type="ORF">RFULGI_LOCUS147</name>
</gene>
<keyword evidence="6" id="KW-0460">Magnesium</keyword>
<dbReference type="GO" id="GO:0005737">
    <property type="term" value="C:cytoplasm"/>
    <property type="evidence" value="ECO:0007669"/>
    <property type="project" value="InterPro"/>
</dbReference>
<evidence type="ECO:0000256" key="4">
    <source>
        <dbReference type="ARBA" id="ARBA00022723"/>
    </source>
</evidence>
<comment type="cofactor">
    <cofactor evidence="1">
        <name>Mg(2+)</name>
        <dbReference type="ChEBI" id="CHEBI:18420"/>
    </cofactor>
</comment>
<dbReference type="SUPFAM" id="SSF50324">
    <property type="entry name" value="Inorganic pyrophosphatase"/>
    <property type="match status" value="1"/>
</dbReference>
<dbReference type="EC" id="3.6.1.1" evidence="3"/>
<organism evidence="7 8">
    <name type="scientific">Racocetra fulgida</name>
    <dbReference type="NCBI Taxonomy" id="60492"/>
    <lineage>
        <taxon>Eukaryota</taxon>
        <taxon>Fungi</taxon>
        <taxon>Fungi incertae sedis</taxon>
        <taxon>Mucoromycota</taxon>
        <taxon>Glomeromycotina</taxon>
        <taxon>Glomeromycetes</taxon>
        <taxon>Diversisporales</taxon>
        <taxon>Gigasporaceae</taxon>
        <taxon>Racocetra</taxon>
    </lineage>
</organism>
<dbReference type="Gene3D" id="3.90.80.10">
    <property type="entry name" value="Inorganic pyrophosphatase"/>
    <property type="match status" value="1"/>
</dbReference>
<dbReference type="GO" id="GO:0004427">
    <property type="term" value="F:inorganic diphosphate phosphatase activity"/>
    <property type="evidence" value="ECO:0007669"/>
    <property type="project" value="UniProtKB-EC"/>
</dbReference>
<evidence type="ECO:0000313" key="7">
    <source>
        <dbReference type="EMBL" id="CAG8449419.1"/>
    </source>
</evidence>